<gene>
    <name evidence="2" type="ORF">CR162_06720</name>
</gene>
<dbReference type="InterPro" id="IPR027417">
    <property type="entry name" value="P-loop_NTPase"/>
</dbReference>
<evidence type="ECO:0000313" key="2">
    <source>
        <dbReference type="EMBL" id="PHK95547.1"/>
    </source>
</evidence>
<dbReference type="SUPFAM" id="SSF52540">
    <property type="entry name" value="P-loop containing nucleoside triphosphate hydrolases"/>
    <property type="match status" value="1"/>
</dbReference>
<comment type="caution">
    <text evidence="2">The sequence shown here is derived from an EMBL/GenBank/DDBJ whole genome shotgun (WGS) entry which is preliminary data.</text>
</comment>
<sequence>TTNGRVLPESTYYRLRKQAAIREAVAEHLARQLPDECHQTISEHLLERRDVRDVLNVFRAAIRKNNRICMLRLAERSFCDFKPQDVDAALTAAQETYGRQSLLDVLVNQEWSMATILEQIGNYIDNGASPADVLTAIIDDAGYRNWSLDTAGGQMAPEYSALDRLIAFARHYDGSMESFIELVAPRFVDDGFHPIDHLDHKLTPDQLAHIEQMSVTEPAPKAGGLTGTKKRIKRQSVW</sequence>
<evidence type="ECO:0000313" key="3">
    <source>
        <dbReference type="Proteomes" id="UP000223527"/>
    </source>
</evidence>
<feature type="region of interest" description="Disordered" evidence="1">
    <location>
        <begin position="218"/>
        <end position="238"/>
    </location>
</feature>
<dbReference type="Proteomes" id="UP000223527">
    <property type="component" value="Unassembled WGS sequence"/>
</dbReference>
<evidence type="ECO:0000256" key="1">
    <source>
        <dbReference type="SAM" id="MobiDB-lite"/>
    </source>
</evidence>
<dbReference type="Gene3D" id="3.40.50.300">
    <property type="entry name" value="P-loop containing nucleotide triphosphate hydrolases"/>
    <property type="match status" value="1"/>
</dbReference>
<name>A0A2C7AFT3_9PROT</name>
<organism evidence="2 3">
    <name type="scientific">Teichococcus rhizosphaerae</name>
    <dbReference type="NCBI Taxonomy" id="1335062"/>
    <lineage>
        <taxon>Bacteria</taxon>
        <taxon>Pseudomonadati</taxon>
        <taxon>Pseudomonadota</taxon>
        <taxon>Alphaproteobacteria</taxon>
        <taxon>Acetobacterales</taxon>
        <taxon>Roseomonadaceae</taxon>
        <taxon>Roseomonas</taxon>
    </lineage>
</organism>
<feature type="compositionally biased region" description="Basic residues" evidence="1">
    <location>
        <begin position="228"/>
        <end position="238"/>
    </location>
</feature>
<keyword evidence="3" id="KW-1185">Reference proteome</keyword>
<proteinExistence type="predicted"/>
<dbReference type="EMBL" id="PDNU01000008">
    <property type="protein sequence ID" value="PHK95547.1"/>
    <property type="molecule type" value="Genomic_DNA"/>
</dbReference>
<protein>
    <submittedName>
        <fullName evidence="2">Uncharacterized protein</fullName>
    </submittedName>
</protein>
<reference evidence="2 3" key="1">
    <citation type="submission" date="2017-10" db="EMBL/GenBank/DDBJ databases">
        <authorList>
            <person name="Banno H."/>
            <person name="Chua N.-H."/>
        </authorList>
    </citation>
    <scope>NUCLEOTIDE SEQUENCE [LARGE SCALE GENOMIC DNA]</scope>
    <source>
        <strain evidence="2 3">YW11</strain>
    </source>
</reference>
<accession>A0A2C7AFT3</accession>
<dbReference type="RefSeq" id="WP_218014842.1">
    <property type="nucleotide sequence ID" value="NZ_PDNU01000008.1"/>
</dbReference>
<feature type="non-terminal residue" evidence="2">
    <location>
        <position position="1"/>
    </location>
</feature>
<dbReference type="AlphaFoldDB" id="A0A2C7AFT3"/>
<dbReference type="Gene3D" id="1.10.486.10">
    <property type="entry name" value="PCRA, domain 4"/>
    <property type="match status" value="1"/>
</dbReference>